<accession>A0AB39L771</accession>
<dbReference type="PROSITE" id="PS51186">
    <property type="entry name" value="GNAT"/>
    <property type="match status" value="1"/>
</dbReference>
<dbReference type="InterPro" id="IPR000182">
    <property type="entry name" value="GNAT_dom"/>
</dbReference>
<name>A0AB39L771_9MICC</name>
<feature type="compositionally biased region" description="Basic and acidic residues" evidence="1">
    <location>
        <begin position="41"/>
        <end position="50"/>
    </location>
</feature>
<feature type="domain" description="N-acetyltransferase" evidence="2">
    <location>
        <begin position="4"/>
        <end position="183"/>
    </location>
</feature>
<dbReference type="EMBL" id="CP163302">
    <property type="protein sequence ID" value="XDP46746.1"/>
    <property type="molecule type" value="Genomic_DNA"/>
</dbReference>
<dbReference type="AlphaFoldDB" id="A0AB39L771"/>
<sequence length="358" mass="36802">MAQLTYRPWREGDDRALLELWGDAEGAAAEQFRGALAPDSDGDRSEESGAMHDGASSPSAAGPRAATPPAPWRRCLVAEDQGIPVAAGVVYEAALHPARLWAYVEVARDHRRAGVATEILGRLREAAAGATTVHAADAPLGAAKLRTKVTAGTSGAAFAEASGFTVLQRSREVLVRPGTLKLPVFGDGTEAGDSSPLVEDLATGSVELSDAVGRYYAEVHAWDPPAPISVGRAQQLFLSEAAGAHGAVVLRAPAASAFGAGVAPAKKKGRLRAFAVSYAGPASAVAEQPSEVLLGHEVRLDPADAADAVRGLLALIAYQHPVQLEVDDSMAAVRAAVDPLLAAGAAEQIGPETLTLGD</sequence>
<dbReference type="RefSeq" id="WP_369047002.1">
    <property type="nucleotide sequence ID" value="NZ_CP163302.1"/>
</dbReference>
<proteinExistence type="predicted"/>
<evidence type="ECO:0000259" key="2">
    <source>
        <dbReference type="PROSITE" id="PS51186"/>
    </source>
</evidence>
<dbReference type="Gene3D" id="3.40.630.30">
    <property type="match status" value="1"/>
</dbReference>
<gene>
    <name evidence="3" type="ORF">AB5L97_07000</name>
</gene>
<dbReference type="GO" id="GO:0016747">
    <property type="term" value="F:acyltransferase activity, transferring groups other than amino-acyl groups"/>
    <property type="evidence" value="ECO:0007669"/>
    <property type="project" value="InterPro"/>
</dbReference>
<dbReference type="KEGG" id="spue:AB5L97_07000"/>
<dbReference type="SUPFAM" id="SSF55729">
    <property type="entry name" value="Acyl-CoA N-acyltransferases (Nat)"/>
    <property type="match status" value="1"/>
</dbReference>
<evidence type="ECO:0000256" key="1">
    <source>
        <dbReference type="SAM" id="MobiDB-lite"/>
    </source>
</evidence>
<dbReference type="InterPro" id="IPR016181">
    <property type="entry name" value="Acyl_CoA_acyltransferase"/>
</dbReference>
<dbReference type="CDD" id="cd04301">
    <property type="entry name" value="NAT_SF"/>
    <property type="match status" value="1"/>
</dbReference>
<feature type="compositionally biased region" description="Low complexity" evidence="1">
    <location>
        <begin position="55"/>
        <end position="65"/>
    </location>
</feature>
<reference evidence="3" key="1">
    <citation type="submission" date="2024-07" db="EMBL/GenBank/DDBJ databases">
        <authorList>
            <person name="fu j."/>
        </authorList>
    </citation>
    <scope>NUCLEOTIDE SEQUENCE</scope>
    <source>
        <strain evidence="3">P10A9</strain>
    </source>
</reference>
<protein>
    <submittedName>
        <fullName evidence="3">GNAT family N-acetyltransferase</fullName>
    </submittedName>
</protein>
<feature type="region of interest" description="Disordered" evidence="1">
    <location>
        <begin position="31"/>
        <end position="69"/>
    </location>
</feature>
<organism evidence="3">
    <name type="scientific">Sinomonas puerhi</name>
    <dbReference type="NCBI Taxonomy" id="3238584"/>
    <lineage>
        <taxon>Bacteria</taxon>
        <taxon>Bacillati</taxon>
        <taxon>Actinomycetota</taxon>
        <taxon>Actinomycetes</taxon>
        <taxon>Micrococcales</taxon>
        <taxon>Micrococcaceae</taxon>
        <taxon>Sinomonas</taxon>
    </lineage>
</organism>
<evidence type="ECO:0000313" key="3">
    <source>
        <dbReference type="EMBL" id="XDP46746.1"/>
    </source>
</evidence>